<organism evidence="3 4">
    <name type="scientific">Candidatus Sungiibacteriota bacterium</name>
    <dbReference type="NCBI Taxonomy" id="2750080"/>
    <lineage>
        <taxon>Bacteria</taxon>
        <taxon>Candidatus Sungiibacteriota</taxon>
    </lineage>
</organism>
<evidence type="ECO:0000256" key="1">
    <source>
        <dbReference type="ARBA" id="ARBA00023163"/>
    </source>
</evidence>
<name>A0A7T5RJR9_9BACT</name>
<evidence type="ECO:0000259" key="2">
    <source>
        <dbReference type="PROSITE" id="PS51913"/>
    </source>
</evidence>
<feature type="domain" description="HTH HARE-type" evidence="2">
    <location>
        <begin position="219"/>
        <end position="283"/>
    </location>
</feature>
<dbReference type="InterPro" id="IPR007630">
    <property type="entry name" value="RNA_pol_sigma70_r4"/>
</dbReference>
<keyword evidence="1" id="KW-0804">Transcription</keyword>
<dbReference type="PANTHER" id="PTHR30603:SF47">
    <property type="entry name" value="RNA POLYMERASE SIGMA FACTOR SIGD, CHLOROPLASTIC"/>
    <property type="match status" value="1"/>
</dbReference>
<dbReference type="InterPro" id="IPR036388">
    <property type="entry name" value="WH-like_DNA-bd_sf"/>
</dbReference>
<proteinExistence type="predicted"/>
<dbReference type="Proteomes" id="UP000595618">
    <property type="component" value="Chromosome"/>
</dbReference>
<sequence>MSNSNLSIKPDLVVKTMMDRLPTRRMRDVLKRRFGLAGRRQTLEAIGKEYKITRERVRQIEADALRHLAKPENIKEAEPVLAALHDHIKEHGGVMAEGHLMATASEAKHYPHVALLLDVGKDFYRVPEDDRHRHRWAVDKDSAAGGEKVISGVVRDLEKIGKPVTRVVLYDLISRNAKEVLRDLSVENAADSFLKTSKIIHVNPYGEFGLVSWSTINPRGVRDKAYLVLAKSGNPLHFREVAEGINKAGWSKRKAHPQTVHNELIKDKRFVLVGRGLYALREWGYEPGVVRDVLASVLKSAGRPLSKDAIIRMVLEKRLVKQPTILLNLQNKSLFKRTDDGKYTLV</sequence>
<reference evidence="3 4" key="1">
    <citation type="submission" date="2020-07" db="EMBL/GenBank/DDBJ databases">
        <title>Huge and variable diversity of episymbiotic CPR bacteria and DPANN archaea in groundwater ecosystems.</title>
        <authorList>
            <person name="He C.Y."/>
            <person name="Keren R."/>
            <person name="Whittaker M."/>
            <person name="Farag I.F."/>
            <person name="Doudna J."/>
            <person name="Cate J.H.D."/>
            <person name="Banfield J.F."/>
        </authorList>
    </citation>
    <scope>NUCLEOTIDE SEQUENCE [LARGE SCALE GENOMIC DNA]</scope>
    <source>
        <strain evidence="3">NC_groundwater_541_Ag_S-0.1um_46_50</strain>
    </source>
</reference>
<dbReference type="Pfam" id="PF05066">
    <property type="entry name" value="HARE-HTH"/>
    <property type="match status" value="1"/>
</dbReference>
<dbReference type="SUPFAM" id="SSF88659">
    <property type="entry name" value="Sigma3 and sigma4 domains of RNA polymerase sigma factors"/>
    <property type="match status" value="1"/>
</dbReference>
<dbReference type="GO" id="GO:0006352">
    <property type="term" value="P:DNA-templated transcription initiation"/>
    <property type="evidence" value="ECO:0007669"/>
    <property type="project" value="InterPro"/>
</dbReference>
<evidence type="ECO:0000313" key="3">
    <source>
        <dbReference type="EMBL" id="QQG45399.1"/>
    </source>
</evidence>
<dbReference type="AlphaFoldDB" id="A0A7T5RJR9"/>
<dbReference type="GO" id="GO:0003700">
    <property type="term" value="F:DNA-binding transcription factor activity"/>
    <property type="evidence" value="ECO:0007669"/>
    <property type="project" value="InterPro"/>
</dbReference>
<dbReference type="Gene3D" id="1.10.10.1250">
    <property type="entry name" value="RNA polymerase, subunit delta, N-terminal domain"/>
    <property type="match status" value="1"/>
</dbReference>
<accession>A0A7T5RJR9</accession>
<dbReference type="InterPro" id="IPR038087">
    <property type="entry name" value="RNAP_delta_N_dom_sf"/>
</dbReference>
<dbReference type="PANTHER" id="PTHR30603">
    <property type="entry name" value="RNA POLYMERASE SIGMA FACTOR RPO"/>
    <property type="match status" value="1"/>
</dbReference>
<dbReference type="EMBL" id="CP066690">
    <property type="protein sequence ID" value="QQG45399.1"/>
    <property type="molecule type" value="Genomic_DNA"/>
</dbReference>
<dbReference type="PROSITE" id="PS51913">
    <property type="entry name" value="HTH_HARE"/>
    <property type="match status" value="1"/>
</dbReference>
<dbReference type="InterPro" id="IPR050239">
    <property type="entry name" value="Sigma-70_RNA_pol_init_factors"/>
</dbReference>
<dbReference type="PRINTS" id="PR00046">
    <property type="entry name" value="SIGMA70FCT"/>
</dbReference>
<dbReference type="InterPro" id="IPR013324">
    <property type="entry name" value="RNA_pol_sigma_r3/r4-like"/>
</dbReference>
<dbReference type="CDD" id="cd06171">
    <property type="entry name" value="Sigma70_r4"/>
    <property type="match status" value="1"/>
</dbReference>
<dbReference type="InterPro" id="IPR000943">
    <property type="entry name" value="RNA_pol_sigma70"/>
</dbReference>
<evidence type="ECO:0000313" key="4">
    <source>
        <dbReference type="Proteomes" id="UP000595618"/>
    </source>
</evidence>
<dbReference type="Pfam" id="PF04545">
    <property type="entry name" value="Sigma70_r4"/>
    <property type="match status" value="1"/>
</dbReference>
<dbReference type="Gene3D" id="1.10.10.10">
    <property type="entry name" value="Winged helix-like DNA-binding domain superfamily/Winged helix DNA-binding domain"/>
    <property type="match status" value="1"/>
</dbReference>
<dbReference type="InterPro" id="IPR007759">
    <property type="entry name" value="Asxl_HARE-HTH"/>
</dbReference>
<gene>
    <name evidence="3" type="ORF">HYW89_00475</name>
</gene>
<protein>
    <recommendedName>
        <fullName evidence="2">HTH HARE-type domain-containing protein</fullName>
    </recommendedName>
</protein>